<evidence type="ECO:0000256" key="1">
    <source>
        <dbReference type="ARBA" id="ARBA00004651"/>
    </source>
</evidence>
<feature type="transmembrane region" description="Helical" evidence="8">
    <location>
        <begin position="366"/>
        <end position="391"/>
    </location>
</feature>
<reference evidence="10 11" key="1">
    <citation type="submission" date="2024-11" db="EMBL/GenBank/DDBJ databases">
        <title>The Natural Products Discovery Center: Release of the First 8490 Sequenced Strains for Exploring Actinobacteria Biosynthetic Diversity.</title>
        <authorList>
            <person name="Kalkreuter E."/>
            <person name="Kautsar S.A."/>
            <person name="Yang D."/>
            <person name="Bader C.D."/>
            <person name="Teijaro C.N."/>
            <person name="Fluegel L."/>
            <person name="Davis C.M."/>
            <person name="Simpson J.R."/>
            <person name="Lauterbach L."/>
            <person name="Steele A.D."/>
            <person name="Gui C."/>
            <person name="Meng S."/>
            <person name="Li G."/>
            <person name="Viehrig K."/>
            <person name="Ye F."/>
            <person name="Su P."/>
            <person name="Kiefer A.F."/>
            <person name="Nichols A."/>
            <person name="Cepeda A.J."/>
            <person name="Yan W."/>
            <person name="Fan B."/>
            <person name="Jiang Y."/>
            <person name="Adhikari A."/>
            <person name="Zheng C.-J."/>
            <person name="Schuster L."/>
            <person name="Cowan T.M."/>
            <person name="Smanski M.J."/>
            <person name="Chevrette M.G."/>
            <person name="De Carvalho L.P.S."/>
            <person name="Shen B."/>
        </authorList>
    </citation>
    <scope>NUCLEOTIDE SEQUENCE [LARGE SCALE GENOMIC DNA]</scope>
    <source>
        <strain evidence="10 11">NPDC020863</strain>
    </source>
</reference>
<feature type="transmembrane region" description="Helical" evidence="8">
    <location>
        <begin position="62"/>
        <end position="80"/>
    </location>
</feature>
<keyword evidence="3" id="KW-1003">Cell membrane</keyword>
<dbReference type="PANTHER" id="PTHR42718">
    <property type="entry name" value="MAJOR FACILITATOR SUPERFAMILY MULTIDRUG TRANSPORTER MFSC"/>
    <property type="match status" value="1"/>
</dbReference>
<dbReference type="NCBIfam" id="TIGR00711">
    <property type="entry name" value="efflux_EmrB"/>
    <property type="match status" value="1"/>
</dbReference>
<dbReference type="CDD" id="cd17321">
    <property type="entry name" value="MFS_MMR_MDR_like"/>
    <property type="match status" value="1"/>
</dbReference>
<feature type="transmembrane region" description="Helical" evidence="8">
    <location>
        <begin position="174"/>
        <end position="195"/>
    </location>
</feature>
<feature type="transmembrane region" description="Helical" evidence="8">
    <location>
        <begin position="239"/>
        <end position="258"/>
    </location>
</feature>
<feature type="transmembrane region" description="Helical" evidence="8">
    <location>
        <begin position="87"/>
        <end position="105"/>
    </location>
</feature>
<keyword evidence="4 8" id="KW-0812">Transmembrane</keyword>
<dbReference type="PROSITE" id="PS50850">
    <property type="entry name" value="MFS"/>
    <property type="match status" value="1"/>
</dbReference>
<dbReference type="InterPro" id="IPR036259">
    <property type="entry name" value="MFS_trans_sf"/>
</dbReference>
<gene>
    <name evidence="10" type="ORF">ACI2L5_44535</name>
</gene>
<evidence type="ECO:0000256" key="7">
    <source>
        <dbReference type="ARBA" id="ARBA00023251"/>
    </source>
</evidence>
<feature type="transmembrane region" description="Helical" evidence="8">
    <location>
        <begin position="279"/>
        <end position="300"/>
    </location>
</feature>
<comment type="subcellular location">
    <subcellularLocation>
        <location evidence="1">Cell membrane</location>
        <topology evidence="1">Multi-pass membrane protein</topology>
    </subcellularLocation>
</comment>
<feature type="domain" description="Major facilitator superfamily (MFS) profile" evidence="9">
    <location>
        <begin position="19"/>
        <end position="508"/>
    </location>
</feature>
<evidence type="ECO:0000313" key="11">
    <source>
        <dbReference type="Proteomes" id="UP001620295"/>
    </source>
</evidence>
<evidence type="ECO:0000256" key="2">
    <source>
        <dbReference type="ARBA" id="ARBA00022448"/>
    </source>
</evidence>
<evidence type="ECO:0000256" key="3">
    <source>
        <dbReference type="ARBA" id="ARBA00022475"/>
    </source>
</evidence>
<evidence type="ECO:0000256" key="6">
    <source>
        <dbReference type="ARBA" id="ARBA00023136"/>
    </source>
</evidence>
<dbReference type="InterPro" id="IPR004638">
    <property type="entry name" value="EmrB-like"/>
</dbReference>
<dbReference type="InterPro" id="IPR020846">
    <property type="entry name" value="MFS_dom"/>
</dbReference>
<accession>A0ABW8M4R9</accession>
<dbReference type="Gene3D" id="1.20.1250.20">
    <property type="entry name" value="MFS general substrate transporter like domains"/>
    <property type="match status" value="1"/>
</dbReference>
<dbReference type="SUPFAM" id="SSF103473">
    <property type="entry name" value="MFS general substrate transporter"/>
    <property type="match status" value="1"/>
</dbReference>
<evidence type="ECO:0000259" key="9">
    <source>
        <dbReference type="PROSITE" id="PS50850"/>
    </source>
</evidence>
<evidence type="ECO:0000256" key="4">
    <source>
        <dbReference type="ARBA" id="ARBA00022692"/>
    </source>
</evidence>
<sequence length="517" mass="52200">MQQSTAPPTAPPRPGTARRTAVLTAMCLALAVVVGMLASLLVAVPDMARDLRATESELQWIMNAYGVAFAGLLLLGGALGDRYGRKGVLLVGLGLFALSSGAVVWTNDVTLVIGLRGLAGVGAALVMPMTLSIITHVFPPEERGRAVGIWSGVSFGSGLLAVLMAGGLLEAYSWRSVFLTNALLAALALVVAAAIAPASRQAGSARLDVVGALLSVVGIGALVFGIVEGPELGWSDGAVITGFALGGVGLAAFVGWQLRTAHPLLDVRVFRLPGVSAGSLIITAESIAMFGFFFLGLQYLQQILGYSPIRSGLALVSMALGAMLFSPVAPGFAKRCGMRAVMGLGMALIAAGLGVLAATVDGGGLWSFLASTTLLGAGIAFAATPATEAIVAALPPEKQGVASALNDLTRELGGVLGIAVLGSVFNTTYRSDVADTTHGLPTEAADATRDSLAGALRAAAELDGRTGARLADAAREAFNSGMANALLGGIAVVAVGAVAAVALLSRRAHSRHSGDKS</sequence>
<feature type="transmembrane region" description="Helical" evidence="8">
    <location>
        <begin position="412"/>
        <end position="429"/>
    </location>
</feature>
<feature type="transmembrane region" description="Helical" evidence="8">
    <location>
        <begin position="21"/>
        <end position="42"/>
    </location>
</feature>
<dbReference type="EMBL" id="JBJDQH010000021">
    <property type="protein sequence ID" value="MFK4271915.1"/>
    <property type="molecule type" value="Genomic_DNA"/>
</dbReference>
<proteinExistence type="predicted"/>
<feature type="transmembrane region" description="Helical" evidence="8">
    <location>
        <begin position="485"/>
        <end position="504"/>
    </location>
</feature>
<organism evidence="10 11">
    <name type="scientific">Streptomyces milbemycinicus</name>
    <dbReference type="NCBI Taxonomy" id="476552"/>
    <lineage>
        <taxon>Bacteria</taxon>
        <taxon>Bacillati</taxon>
        <taxon>Actinomycetota</taxon>
        <taxon>Actinomycetes</taxon>
        <taxon>Kitasatosporales</taxon>
        <taxon>Streptomycetaceae</taxon>
        <taxon>Streptomyces</taxon>
    </lineage>
</organism>
<evidence type="ECO:0000256" key="8">
    <source>
        <dbReference type="SAM" id="Phobius"/>
    </source>
</evidence>
<keyword evidence="5 8" id="KW-1133">Transmembrane helix</keyword>
<keyword evidence="6 8" id="KW-0472">Membrane</keyword>
<keyword evidence="2" id="KW-0813">Transport</keyword>
<evidence type="ECO:0000256" key="5">
    <source>
        <dbReference type="ARBA" id="ARBA00022989"/>
    </source>
</evidence>
<feature type="transmembrane region" description="Helical" evidence="8">
    <location>
        <begin position="340"/>
        <end position="360"/>
    </location>
</feature>
<keyword evidence="7" id="KW-0046">Antibiotic resistance</keyword>
<dbReference type="InterPro" id="IPR011701">
    <property type="entry name" value="MFS"/>
</dbReference>
<dbReference type="Gene3D" id="1.20.1720.10">
    <property type="entry name" value="Multidrug resistance protein D"/>
    <property type="match status" value="1"/>
</dbReference>
<feature type="transmembrane region" description="Helical" evidence="8">
    <location>
        <begin position="312"/>
        <end position="333"/>
    </location>
</feature>
<dbReference type="Proteomes" id="UP001620295">
    <property type="component" value="Unassembled WGS sequence"/>
</dbReference>
<feature type="transmembrane region" description="Helical" evidence="8">
    <location>
        <begin position="111"/>
        <end position="134"/>
    </location>
</feature>
<name>A0ABW8M4R9_9ACTN</name>
<dbReference type="Pfam" id="PF07690">
    <property type="entry name" value="MFS_1"/>
    <property type="match status" value="1"/>
</dbReference>
<feature type="transmembrane region" description="Helical" evidence="8">
    <location>
        <begin position="207"/>
        <end position="227"/>
    </location>
</feature>
<keyword evidence="11" id="KW-1185">Reference proteome</keyword>
<dbReference type="RefSeq" id="WP_404748573.1">
    <property type="nucleotide sequence ID" value="NZ_JBJDQH010000021.1"/>
</dbReference>
<evidence type="ECO:0000313" key="10">
    <source>
        <dbReference type="EMBL" id="MFK4271915.1"/>
    </source>
</evidence>
<dbReference type="PANTHER" id="PTHR42718:SF42">
    <property type="entry name" value="EXPORT PROTEIN"/>
    <property type="match status" value="1"/>
</dbReference>
<protein>
    <submittedName>
        <fullName evidence="10">DHA2 family efflux MFS transporter permease subunit</fullName>
    </submittedName>
</protein>
<feature type="transmembrane region" description="Helical" evidence="8">
    <location>
        <begin position="146"/>
        <end position="168"/>
    </location>
</feature>
<comment type="caution">
    <text evidence="10">The sequence shown here is derived from an EMBL/GenBank/DDBJ whole genome shotgun (WGS) entry which is preliminary data.</text>
</comment>